<dbReference type="EMBL" id="CM045769">
    <property type="protein sequence ID" value="KAI7996005.1"/>
    <property type="molecule type" value="Genomic_DNA"/>
</dbReference>
<dbReference type="Proteomes" id="UP001060215">
    <property type="component" value="Chromosome 12"/>
</dbReference>
<gene>
    <name evidence="1" type="ORF">LOK49_LG11G01954</name>
</gene>
<protein>
    <submittedName>
        <fullName evidence="1">G-type lectin S-receptor-like serine/threonine-protein kinase</fullName>
    </submittedName>
</protein>
<keyword evidence="2" id="KW-1185">Reference proteome</keyword>
<evidence type="ECO:0000313" key="2">
    <source>
        <dbReference type="Proteomes" id="UP001060215"/>
    </source>
</evidence>
<sequence length="105" mass="11955">MMGFENFKFEITTKNSKAYPARNAKQCESACSLNCSCIAYAYNGSECSIWDGALLNLRLSDGNNTTQNLYIKLAASELQDVVGMPMQLLKVRALREFEKKKEWNW</sequence>
<proteinExistence type="predicted"/>
<name>A0ACC0G4L7_9ERIC</name>
<comment type="caution">
    <text evidence="1">The sequence shown here is derived from an EMBL/GenBank/DDBJ whole genome shotgun (WGS) entry which is preliminary data.</text>
</comment>
<organism evidence="1 2">
    <name type="scientific">Camellia lanceoleosa</name>
    <dbReference type="NCBI Taxonomy" id="1840588"/>
    <lineage>
        <taxon>Eukaryota</taxon>
        <taxon>Viridiplantae</taxon>
        <taxon>Streptophyta</taxon>
        <taxon>Embryophyta</taxon>
        <taxon>Tracheophyta</taxon>
        <taxon>Spermatophyta</taxon>
        <taxon>Magnoliopsida</taxon>
        <taxon>eudicotyledons</taxon>
        <taxon>Gunneridae</taxon>
        <taxon>Pentapetalae</taxon>
        <taxon>asterids</taxon>
        <taxon>Ericales</taxon>
        <taxon>Theaceae</taxon>
        <taxon>Camellia</taxon>
    </lineage>
</organism>
<reference evidence="1 2" key="1">
    <citation type="journal article" date="2022" name="Plant J.">
        <title>Chromosome-level genome of Camellia lanceoleosa provides a valuable resource for understanding genome evolution and self-incompatibility.</title>
        <authorList>
            <person name="Gong W."/>
            <person name="Xiao S."/>
            <person name="Wang L."/>
            <person name="Liao Z."/>
            <person name="Chang Y."/>
            <person name="Mo W."/>
            <person name="Hu G."/>
            <person name="Li W."/>
            <person name="Zhao G."/>
            <person name="Zhu H."/>
            <person name="Hu X."/>
            <person name="Ji K."/>
            <person name="Xiang X."/>
            <person name="Song Q."/>
            <person name="Yuan D."/>
            <person name="Jin S."/>
            <person name="Zhang L."/>
        </authorList>
    </citation>
    <scope>NUCLEOTIDE SEQUENCE [LARGE SCALE GENOMIC DNA]</scope>
    <source>
        <strain evidence="1">SQ_2022a</strain>
    </source>
</reference>
<accession>A0ACC0G4L7</accession>
<evidence type="ECO:0000313" key="1">
    <source>
        <dbReference type="EMBL" id="KAI7996005.1"/>
    </source>
</evidence>